<accession>A0AA39FYK0</accession>
<evidence type="ECO:0000313" key="2">
    <source>
        <dbReference type="EMBL" id="KAK0177966.1"/>
    </source>
</evidence>
<evidence type="ECO:0008006" key="4">
    <source>
        <dbReference type="Google" id="ProtNLM"/>
    </source>
</evidence>
<name>A0AA39FYK0_9HYME</name>
<keyword evidence="1" id="KW-0175">Coiled coil</keyword>
<reference evidence="2" key="1">
    <citation type="journal article" date="2023" name="bioRxiv">
        <title>Scaffold-level genome assemblies of two parasitoid biocontrol wasps reveal the parthenogenesis mechanism and an associated novel virus.</title>
        <authorList>
            <person name="Inwood S."/>
            <person name="Skelly J."/>
            <person name="Guhlin J."/>
            <person name="Harrop T."/>
            <person name="Goldson S."/>
            <person name="Dearden P."/>
        </authorList>
    </citation>
    <scope>NUCLEOTIDE SEQUENCE</scope>
    <source>
        <strain evidence="2">Irish</strain>
        <tissue evidence="2">Whole body</tissue>
    </source>
</reference>
<dbReference type="EMBL" id="JAQQBS010000001">
    <property type="protein sequence ID" value="KAK0177966.1"/>
    <property type="molecule type" value="Genomic_DNA"/>
</dbReference>
<dbReference type="Proteomes" id="UP001168990">
    <property type="component" value="Unassembled WGS sequence"/>
</dbReference>
<proteinExistence type="predicted"/>
<keyword evidence="3" id="KW-1185">Reference proteome</keyword>
<dbReference type="AlphaFoldDB" id="A0AA39FYK0"/>
<sequence>MSKSDCEMIDIEQILQSREAEDSFLQRLSTYASESRLKIKTSIQQCLAKRKEYINKTEQNVETIKQLHNKNKEIESQLENVLLQQKVMKQKILRSVKIEEKLRDEIEEEKIRKEKLTLEIVDLQQELDQNKMQKKQEWNAIKKGTSSYKEYLNMHIELNILKDHESVKITFFINENPSKDNYYVVISNYQNVKWKVDQITPMLKDHEMKKINLKLSADYDLHEIEIFLCQIREIFIKYYLRHKDG</sequence>
<evidence type="ECO:0000256" key="1">
    <source>
        <dbReference type="SAM" id="Coils"/>
    </source>
</evidence>
<protein>
    <recommendedName>
        <fullName evidence="4">Kinetochore protein SPC25</fullName>
    </recommendedName>
</protein>
<organism evidence="2 3">
    <name type="scientific">Microctonus aethiopoides</name>
    <dbReference type="NCBI Taxonomy" id="144406"/>
    <lineage>
        <taxon>Eukaryota</taxon>
        <taxon>Metazoa</taxon>
        <taxon>Ecdysozoa</taxon>
        <taxon>Arthropoda</taxon>
        <taxon>Hexapoda</taxon>
        <taxon>Insecta</taxon>
        <taxon>Pterygota</taxon>
        <taxon>Neoptera</taxon>
        <taxon>Endopterygota</taxon>
        <taxon>Hymenoptera</taxon>
        <taxon>Apocrita</taxon>
        <taxon>Ichneumonoidea</taxon>
        <taxon>Braconidae</taxon>
        <taxon>Euphorinae</taxon>
        <taxon>Microctonus</taxon>
    </lineage>
</organism>
<dbReference type="Gene3D" id="3.30.457.50">
    <property type="entry name" value="Chromosome segregation protein Spc25"/>
    <property type="match status" value="1"/>
</dbReference>
<comment type="caution">
    <text evidence="2">The sequence shown here is derived from an EMBL/GenBank/DDBJ whole genome shotgun (WGS) entry which is preliminary data.</text>
</comment>
<feature type="coiled-coil region" evidence="1">
    <location>
        <begin position="64"/>
        <end position="133"/>
    </location>
</feature>
<evidence type="ECO:0000313" key="3">
    <source>
        <dbReference type="Proteomes" id="UP001168990"/>
    </source>
</evidence>
<gene>
    <name evidence="2" type="ORF">PV328_001959</name>
</gene>
<reference evidence="2" key="2">
    <citation type="submission" date="2023-03" db="EMBL/GenBank/DDBJ databases">
        <authorList>
            <person name="Inwood S.N."/>
            <person name="Skelly J.G."/>
            <person name="Guhlin J."/>
            <person name="Harrop T.W.R."/>
            <person name="Goldson S.G."/>
            <person name="Dearden P.K."/>
        </authorList>
    </citation>
    <scope>NUCLEOTIDE SEQUENCE</scope>
    <source>
        <strain evidence="2">Irish</strain>
        <tissue evidence="2">Whole body</tissue>
    </source>
</reference>